<feature type="compositionally biased region" description="Polar residues" evidence="6">
    <location>
        <begin position="48"/>
        <end position="59"/>
    </location>
</feature>
<evidence type="ECO:0000313" key="9">
    <source>
        <dbReference type="EMBL" id="CAG9826515.1"/>
    </source>
</evidence>
<evidence type="ECO:0000256" key="7">
    <source>
        <dbReference type="SAM" id="Phobius"/>
    </source>
</evidence>
<dbReference type="GO" id="GO:0046839">
    <property type="term" value="P:phospholipid dephosphorylation"/>
    <property type="evidence" value="ECO:0007669"/>
    <property type="project" value="TreeGrafter"/>
</dbReference>
<proteinExistence type="inferred from homology"/>
<dbReference type="EMBL" id="OU898276">
    <property type="protein sequence ID" value="CAG9826515.1"/>
    <property type="molecule type" value="Genomic_DNA"/>
</dbReference>
<dbReference type="InterPro" id="IPR000326">
    <property type="entry name" value="PAP2/HPO"/>
</dbReference>
<feature type="transmembrane region" description="Helical" evidence="7">
    <location>
        <begin position="244"/>
        <end position="263"/>
    </location>
</feature>
<feature type="transmembrane region" description="Helical" evidence="7">
    <location>
        <begin position="275"/>
        <end position="296"/>
    </location>
</feature>
<dbReference type="GO" id="GO:0006644">
    <property type="term" value="P:phospholipid metabolic process"/>
    <property type="evidence" value="ECO:0007669"/>
    <property type="project" value="InterPro"/>
</dbReference>
<evidence type="ECO:0000256" key="5">
    <source>
        <dbReference type="ARBA" id="ARBA00023136"/>
    </source>
</evidence>
<dbReference type="PANTHER" id="PTHR10165">
    <property type="entry name" value="LIPID PHOSPHATE PHOSPHATASE"/>
    <property type="match status" value="1"/>
</dbReference>
<keyword evidence="3 7" id="KW-0812">Transmembrane</keyword>
<feature type="domain" description="Phosphatidic acid phosphatase type 2/haloperoxidase" evidence="8">
    <location>
        <begin position="176"/>
        <end position="321"/>
    </location>
</feature>
<dbReference type="GO" id="GO:0005886">
    <property type="term" value="C:plasma membrane"/>
    <property type="evidence" value="ECO:0007669"/>
    <property type="project" value="TreeGrafter"/>
</dbReference>
<evidence type="ECO:0000256" key="3">
    <source>
        <dbReference type="ARBA" id="ARBA00022692"/>
    </source>
</evidence>
<dbReference type="Pfam" id="PF01569">
    <property type="entry name" value="PAP2"/>
    <property type="match status" value="1"/>
</dbReference>
<feature type="transmembrane region" description="Helical" evidence="7">
    <location>
        <begin position="175"/>
        <end position="197"/>
    </location>
</feature>
<dbReference type="PANTHER" id="PTHR10165:SF103">
    <property type="entry name" value="PHOSPHOLIPID PHOSPHATASE HOMOLOG 1.2 HOMOLOG"/>
    <property type="match status" value="1"/>
</dbReference>
<dbReference type="SUPFAM" id="SSF48317">
    <property type="entry name" value="Acid phosphatase/Vanadium-dependent haloperoxidase"/>
    <property type="match status" value="1"/>
</dbReference>
<dbReference type="Gene3D" id="1.20.144.10">
    <property type="entry name" value="Phosphatidic acid phosphatase type 2/haloperoxidase"/>
    <property type="match status" value="1"/>
</dbReference>
<feature type="region of interest" description="Disordered" evidence="6">
    <location>
        <begin position="1"/>
        <end position="27"/>
    </location>
</feature>
<sequence>MYTIEIHQVSVEPSDNEKKTNGTIFGEAQKDEVIETDSLLDNKGMVNPATSERTNSPTVRVNIPPPTVSDKSQPAKQSTKIRLRRRITIPFILNAVIAISVLALLVLLEYGFIPGNKLGYYCQDPQISHKYTGEVISPMVLGIGSLLVPLIALLVTEVLSKRSFKKINVREVWYYYRECATGCILVLLLTEFAKILVGEHRPHFLDVCAPDTATNCRANEYVDTYICTNPKYSKYFLIDSSKSFPSGHSSVSWFIGAFSAYVIQTRLSTMYTGRLLKPFLISVCLFWSILCSLTRITDRRHHWWDVLAGCVLGLLGALYTVKIVHKKIFGTEEITKVSASTTTLLDVKNKDATSVII</sequence>
<feature type="transmembrane region" description="Helical" evidence="7">
    <location>
        <begin position="135"/>
        <end position="155"/>
    </location>
</feature>
<dbReference type="InterPro" id="IPR036938">
    <property type="entry name" value="PAP2/HPO_sf"/>
</dbReference>
<comment type="similarity">
    <text evidence="2">Belongs to the PA-phosphatase related phosphoesterase family.</text>
</comment>
<feature type="transmembrane region" description="Helical" evidence="7">
    <location>
        <begin position="87"/>
        <end position="108"/>
    </location>
</feature>
<organism evidence="9 10">
    <name type="scientific">Diabrotica balteata</name>
    <name type="common">Banded cucumber beetle</name>
    <dbReference type="NCBI Taxonomy" id="107213"/>
    <lineage>
        <taxon>Eukaryota</taxon>
        <taxon>Metazoa</taxon>
        <taxon>Ecdysozoa</taxon>
        <taxon>Arthropoda</taxon>
        <taxon>Hexapoda</taxon>
        <taxon>Insecta</taxon>
        <taxon>Pterygota</taxon>
        <taxon>Neoptera</taxon>
        <taxon>Endopterygota</taxon>
        <taxon>Coleoptera</taxon>
        <taxon>Polyphaga</taxon>
        <taxon>Cucujiformia</taxon>
        <taxon>Chrysomeloidea</taxon>
        <taxon>Chrysomelidae</taxon>
        <taxon>Galerucinae</taxon>
        <taxon>Diabroticina</taxon>
        <taxon>Diabroticites</taxon>
        <taxon>Diabrotica</taxon>
    </lineage>
</organism>
<accession>A0A9N9X8W2</accession>
<dbReference type="InterPro" id="IPR043216">
    <property type="entry name" value="PAP-like"/>
</dbReference>
<gene>
    <name evidence="9" type="ORF">DIABBA_LOCUS623</name>
</gene>
<evidence type="ECO:0000259" key="8">
    <source>
        <dbReference type="SMART" id="SM00014"/>
    </source>
</evidence>
<keyword evidence="4 7" id="KW-1133">Transmembrane helix</keyword>
<dbReference type="Proteomes" id="UP001153709">
    <property type="component" value="Chromosome 1"/>
</dbReference>
<evidence type="ECO:0000256" key="4">
    <source>
        <dbReference type="ARBA" id="ARBA00022989"/>
    </source>
</evidence>
<keyword evidence="10" id="KW-1185">Reference proteome</keyword>
<evidence type="ECO:0000256" key="1">
    <source>
        <dbReference type="ARBA" id="ARBA00004141"/>
    </source>
</evidence>
<evidence type="ECO:0000313" key="10">
    <source>
        <dbReference type="Proteomes" id="UP001153709"/>
    </source>
</evidence>
<feature type="region of interest" description="Disordered" evidence="6">
    <location>
        <begin position="42"/>
        <end position="75"/>
    </location>
</feature>
<dbReference type="GO" id="GO:0007165">
    <property type="term" value="P:signal transduction"/>
    <property type="evidence" value="ECO:0007669"/>
    <property type="project" value="TreeGrafter"/>
</dbReference>
<dbReference type="GO" id="GO:0008195">
    <property type="term" value="F:phosphatidate phosphatase activity"/>
    <property type="evidence" value="ECO:0007669"/>
    <property type="project" value="TreeGrafter"/>
</dbReference>
<reference evidence="9" key="1">
    <citation type="submission" date="2022-01" db="EMBL/GenBank/DDBJ databases">
        <authorList>
            <person name="King R."/>
        </authorList>
    </citation>
    <scope>NUCLEOTIDE SEQUENCE</scope>
</reference>
<feature type="transmembrane region" description="Helical" evidence="7">
    <location>
        <begin position="302"/>
        <end position="321"/>
    </location>
</feature>
<dbReference type="OrthoDB" id="8907274at2759"/>
<evidence type="ECO:0000256" key="6">
    <source>
        <dbReference type="SAM" id="MobiDB-lite"/>
    </source>
</evidence>
<evidence type="ECO:0000256" key="2">
    <source>
        <dbReference type="ARBA" id="ARBA00008816"/>
    </source>
</evidence>
<dbReference type="AlphaFoldDB" id="A0A9N9X8W2"/>
<dbReference type="SMART" id="SM00014">
    <property type="entry name" value="acidPPc"/>
    <property type="match status" value="1"/>
</dbReference>
<protein>
    <recommendedName>
        <fullName evidence="8">Phosphatidic acid phosphatase type 2/haloperoxidase domain-containing protein</fullName>
    </recommendedName>
</protein>
<keyword evidence="5 7" id="KW-0472">Membrane</keyword>
<comment type="subcellular location">
    <subcellularLocation>
        <location evidence="1">Membrane</location>
        <topology evidence="1">Multi-pass membrane protein</topology>
    </subcellularLocation>
</comment>
<name>A0A9N9X8W2_DIABA</name>